<organism evidence="2 3">
    <name type="scientific">Mucor saturninus</name>
    <dbReference type="NCBI Taxonomy" id="64648"/>
    <lineage>
        <taxon>Eukaryota</taxon>
        <taxon>Fungi</taxon>
        <taxon>Fungi incertae sedis</taxon>
        <taxon>Mucoromycota</taxon>
        <taxon>Mucoromycotina</taxon>
        <taxon>Mucoromycetes</taxon>
        <taxon>Mucorales</taxon>
        <taxon>Mucorineae</taxon>
        <taxon>Mucoraceae</taxon>
        <taxon>Mucor</taxon>
    </lineage>
</organism>
<comment type="caution">
    <text evidence="2">The sequence shown here is derived from an EMBL/GenBank/DDBJ whole genome shotgun (WGS) entry which is preliminary data.</text>
</comment>
<dbReference type="Proteomes" id="UP000603453">
    <property type="component" value="Unassembled WGS sequence"/>
</dbReference>
<proteinExistence type="predicted"/>
<dbReference type="OrthoDB" id="2282637at2759"/>
<name>A0A8H7UZN5_9FUNG</name>
<evidence type="ECO:0000313" key="3">
    <source>
        <dbReference type="Proteomes" id="UP000603453"/>
    </source>
</evidence>
<evidence type="ECO:0000256" key="1">
    <source>
        <dbReference type="SAM" id="Phobius"/>
    </source>
</evidence>
<dbReference type="EMBL" id="JAEPRD010000088">
    <property type="protein sequence ID" value="KAG2200062.1"/>
    <property type="molecule type" value="Genomic_DNA"/>
</dbReference>
<keyword evidence="1" id="KW-1133">Transmembrane helix</keyword>
<protein>
    <submittedName>
        <fullName evidence="2">Uncharacterized protein</fullName>
    </submittedName>
</protein>
<reference evidence="2" key="1">
    <citation type="submission" date="2020-12" db="EMBL/GenBank/DDBJ databases">
        <title>Metabolic potential, ecology and presence of endohyphal bacteria is reflected in genomic diversity of Mucoromycotina.</title>
        <authorList>
            <person name="Muszewska A."/>
            <person name="Okrasinska A."/>
            <person name="Steczkiewicz K."/>
            <person name="Drgas O."/>
            <person name="Orlowska M."/>
            <person name="Perlinska-Lenart U."/>
            <person name="Aleksandrzak-Piekarczyk T."/>
            <person name="Szatraj K."/>
            <person name="Zielenkiewicz U."/>
            <person name="Pilsyk S."/>
            <person name="Malc E."/>
            <person name="Mieczkowski P."/>
            <person name="Kruszewska J.S."/>
            <person name="Biernat P."/>
            <person name="Pawlowska J."/>
        </authorList>
    </citation>
    <scope>NUCLEOTIDE SEQUENCE</scope>
    <source>
        <strain evidence="2">WA0000017839</strain>
    </source>
</reference>
<evidence type="ECO:0000313" key="2">
    <source>
        <dbReference type="EMBL" id="KAG2200062.1"/>
    </source>
</evidence>
<sequence>MDMIVAEILSKWYIYFYDQVGAQVYAPPPTQLFEFVSHLLSVIYNHSPAIVRTYLTVLNTIMPVHPQENEIVPVVLATLILYAFFSIIVFTVRGLYRCFMGFLRFSIILSLVTVSVAILLH</sequence>
<gene>
    <name evidence="2" type="ORF">INT47_007707</name>
</gene>
<keyword evidence="3" id="KW-1185">Reference proteome</keyword>
<keyword evidence="1" id="KW-0812">Transmembrane</keyword>
<feature type="transmembrane region" description="Helical" evidence="1">
    <location>
        <begin position="71"/>
        <end position="90"/>
    </location>
</feature>
<keyword evidence="1" id="KW-0472">Membrane</keyword>
<dbReference type="AlphaFoldDB" id="A0A8H7UZN5"/>
<feature type="transmembrane region" description="Helical" evidence="1">
    <location>
        <begin position="102"/>
        <end position="120"/>
    </location>
</feature>
<accession>A0A8H7UZN5</accession>
<feature type="non-terminal residue" evidence="2">
    <location>
        <position position="121"/>
    </location>
</feature>